<proteinExistence type="predicted"/>
<feature type="compositionally biased region" description="Low complexity" evidence="2">
    <location>
        <begin position="345"/>
        <end position="358"/>
    </location>
</feature>
<accession>A0A067M0J2</accession>
<sequence length="415" mass="44675">MSDVRKRKWDQPAAPQESGESPAKQTKTEDGGKSASEAAAAAAAIAAKIAAQFATPSTSLGAGADRKDPHDAEFTHDIEINDVRNRYMLTKGSTQQQIHQETDASVTTKGVWYPDKSKATEKDPPLYLHISATTQEILDKAIKKVEELIAIDMGSLVEDRKRDDRPRERRKWPEEKIEVNLETLRNFNVRAKVVGPGGLFVKYIQSETNSRVQIKGQGSGFVDIETGRESDEPMHIHITAPEEGQVSRAKVLTEDLLEVVRSEHAKAKAIMAQQQMELHQAQAQYAAYNAYNGYAPPPPSDAPPPPPPTDAPPPPPPEDGSAPPPPPPPSDAPPPPPPGAPQPPSDGQGQQQPAAGDAEAVAKYWAAYGYDVNSEAFKQWQASQQAQYAQYYAQQAQGQPAGAGAAAPSVSPPAS</sequence>
<dbReference type="InterPro" id="IPR047890">
    <property type="entry name" value="KHDC4_KH-I_first"/>
</dbReference>
<name>A0A067M0J2_BOTB1</name>
<dbReference type="Pfam" id="PF22675">
    <property type="entry name" value="KH-I_KHDC4-BBP"/>
    <property type="match status" value="1"/>
</dbReference>
<dbReference type="InterPro" id="IPR004087">
    <property type="entry name" value="KH_dom"/>
</dbReference>
<feature type="compositionally biased region" description="Low complexity" evidence="2">
    <location>
        <begin position="381"/>
        <end position="409"/>
    </location>
</feature>
<dbReference type="InterPro" id="IPR056149">
    <property type="entry name" value="PRP5/DDX46/KHDC4_KH"/>
</dbReference>
<feature type="domain" description="K Homology" evidence="3">
    <location>
        <begin position="173"/>
        <end position="258"/>
    </location>
</feature>
<dbReference type="CDD" id="cd22385">
    <property type="entry name" value="KH-I_KHDC4_rpt1"/>
    <property type="match status" value="1"/>
</dbReference>
<dbReference type="CDD" id="cd22386">
    <property type="entry name" value="KH-I_KHDC4_rpt2"/>
    <property type="match status" value="1"/>
</dbReference>
<dbReference type="FunFam" id="3.30.1370.10:FF:000037">
    <property type="entry name" value="KH domain protein"/>
    <property type="match status" value="1"/>
</dbReference>
<feature type="compositionally biased region" description="Pro residues" evidence="2">
    <location>
        <begin position="295"/>
        <end position="344"/>
    </location>
</feature>
<dbReference type="InterPro" id="IPR055256">
    <property type="entry name" value="KH_1_KHDC4/BBP-like"/>
</dbReference>
<dbReference type="PROSITE" id="PS50084">
    <property type="entry name" value="KH_TYPE_1"/>
    <property type="match status" value="1"/>
</dbReference>
<dbReference type="InterPro" id="IPR047889">
    <property type="entry name" value="KHDC4_KH-I_second"/>
</dbReference>
<dbReference type="InterPro" id="IPR031121">
    <property type="entry name" value="RIK/BLOM7"/>
</dbReference>
<dbReference type="PANTHER" id="PTHR15744:SF0">
    <property type="entry name" value="KH HOMOLOGY DOMAIN-CONTAINING PROTEIN 4"/>
    <property type="match status" value="1"/>
</dbReference>
<evidence type="ECO:0000256" key="1">
    <source>
        <dbReference type="PROSITE-ProRule" id="PRU00117"/>
    </source>
</evidence>
<protein>
    <recommendedName>
        <fullName evidence="3">K Homology domain-containing protein</fullName>
    </recommendedName>
</protein>
<dbReference type="Gene3D" id="3.30.1370.10">
    <property type="entry name" value="K Homology domain, type 1"/>
    <property type="match status" value="2"/>
</dbReference>
<feature type="region of interest" description="Disordered" evidence="2">
    <location>
        <begin position="1"/>
        <end position="41"/>
    </location>
</feature>
<evidence type="ECO:0000259" key="3">
    <source>
        <dbReference type="SMART" id="SM00322"/>
    </source>
</evidence>
<dbReference type="GO" id="GO:0005634">
    <property type="term" value="C:nucleus"/>
    <property type="evidence" value="ECO:0007669"/>
    <property type="project" value="InterPro"/>
</dbReference>
<keyword evidence="5" id="KW-1185">Reference proteome</keyword>
<dbReference type="AlphaFoldDB" id="A0A067M0J2"/>
<dbReference type="Pfam" id="PF23469">
    <property type="entry name" value="KH_12"/>
    <property type="match status" value="1"/>
</dbReference>
<dbReference type="Proteomes" id="UP000027195">
    <property type="component" value="Unassembled WGS sequence"/>
</dbReference>
<dbReference type="PANTHER" id="PTHR15744">
    <property type="entry name" value="BLOM7"/>
    <property type="match status" value="1"/>
</dbReference>
<reference evidence="5" key="1">
    <citation type="journal article" date="2014" name="Proc. Natl. Acad. Sci. U.S.A.">
        <title>Extensive sampling of basidiomycete genomes demonstrates inadequacy of the white-rot/brown-rot paradigm for wood decay fungi.</title>
        <authorList>
            <person name="Riley R."/>
            <person name="Salamov A.A."/>
            <person name="Brown D.W."/>
            <person name="Nagy L.G."/>
            <person name="Floudas D."/>
            <person name="Held B.W."/>
            <person name="Levasseur A."/>
            <person name="Lombard V."/>
            <person name="Morin E."/>
            <person name="Otillar R."/>
            <person name="Lindquist E.A."/>
            <person name="Sun H."/>
            <person name="LaButti K.M."/>
            <person name="Schmutz J."/>
            <person name="Jabbour D."/>
            <person name="Luo H."/>
            <person name="Baker S.E."/>
            <person name="Pisabarro A.G."/>
            <person name="Walton J.D."/>
            <person name="Blanchette R.A."/>
            <person name="Henrissat B."/>
            <person name="Martin F."/>
            <person name="Cullen D."/>
            <person name="Hibbett D.S."/>
            <person name="Grigoriev I.V."/>
        </authorList>
    </citation>
    <scope>NUCLEOTIDE SEQUENCE [LARGE SCALE GENOMIC DNA]</scope>
    <source>
        <strain evidence="5">FD-172 SS1</strain>
    </source>
</reference>
<feature type="region of interest" description="Disordered" evidence="2">
    <location>
        <begin position="292"/>
        <end position="358"/>
    </location>
</feature>
<organism evidence="4 5">
    <name type="scientific">Botryobasidium botryosum (strain FD-172 SS1)</name>
    <dbReference type="NCBI Taxonomy" id="930990"/>
    <lineage>
        <taxon>Eukaryota</taxon>
        <taxon>Fungi</taxon>
        <taxon>Dikarya</taxon>
        <taxon>Basidiomycota</taxon>
        <taxon>Agaricomycotina</taxon>
        <taxon>Agaricomycetes</taxon>
        <taxon>Cantharellales</taxon>
        <taxon>Botryobasidiaceae</taxon>
        <taxon>Botryobasidium</taxon>
    </lineage>
</organism>
<dbReference type="HOGENOM" id="CLU_040265_1_0_1"/>
<dbReference type="EMBL" id="KL198094">
    <property type="protein sequence ID" value="KDQ08195.1"/>
    <property type="molecule type" value="Genomic_DNA"/>
</dbReference>
<feature type="region of interest" description="Disordered" evidence="2">
    <location>
        <begin position="380"/>
        <end position="415"/>
    </location>
</feature>
<evidence type="ECO:0000313" key="5">
    <source>
        <dbReference type="Proteomes" id="UP000027195"/>
    </source>
</evidence>
<keyword evidence="1" id="KW-0694">RNA-binding</keyword>
<dbReference type="InterPro" id="IPR036612">
    <property type="entry name" value="KH_dom_type_1_sf"/>
</dbReference>
<evidence type="ECO:0000313" key="4">
    <source>
        <dbReference type="EMBL" id="KDQ08195.1"/>
    </source>
</evidence>
<evidence type="ECO:0000256" key="2">
    <source>
        <dbReference type="SAM" id="MobiDB-lite"/>
    </source>
</evidence>
<dbReference type="SUPFAM" id="SSF54791">
    <property type="entry name" value="Eukaryotic type KH-domain (KH-domain type I)"/>
    <property type="match status" value="2"/>
</dbReference>
<dbReference type="GO" id="GO:0003723">
    <property type="term" value="F:RNA binding"/>
    <property type="evidence" value="ECO:0007669"/>
    <property type="project" value="UniProtKB-UniRule"/>
</dbReference>
<dbReference type="OrthoDB" id="397265at2759"/>
<gene>
    <name evidence="4" type="ORF">BOTBODRAFT_166249</name>
</gene>
<dbReference type="InParanoid" id="A0A067M0J2"/>
<dbReference type="SMART" id="SM00322">
    <property type="entry name" value="KH"/>
    <property type="match status" value="1"/>
</dbReference>